<dbReference type="SUPFAM" id="SSF52768">
    <property type="entry name" value="Arginase/deacetylase"/>
    <property type="match status" value="1"/>
</dbReference>
<dbReference type="Pfam" id="PF00491">
    <property type="entry name" value="Arginase"/>
    <property type="match status" value="1"/>
</dbReference>
<organism evidence="5 7">
    <name type="scientific">Bacillus thuringiensis</name>
    <dbReference type="NCBI Taxonomy" id="1428"/>
    <lineage>
        <taxon>Bacteria</taxon>
        <taxon>Bacillati</taxon>
        <taxon>Bacillota</taxon>
        <taxon>Bacilli</taxon>
        <taxon>Bacillales</taxon>
        <taxon>Bacillaceae</taxon>
        <taxon>Bacillus</taxon>
        <taxon>Bacillus cereus group</taxon>
    </lineage>
</organism>
<evidence type="ECO:0000256" key="3">
    <source>
        <dbReference type="PROSITE-ProRule" id="PRU00742"/>
    </source>
</evidence>
<dbReference type="PANTHER" id="PTHR11358">
    <property type="entry name" value="ARGINASE/AGMATINASE"/>
    <property type="match status" value="1"/>
</dbReference>
<dbReference type="GO" id="GO:0046872">
    <property type="term" value="F:metal ion binding"/>
    <property type="evidence" value="ECO:0007669"/>
    <property type="project" value="UniProtKB-KW"/>
</dbReference>
<proteinExistence type="inferred from homology"/>
<keyword evidence="2" id="KW-0378">Hydrolase</keyword>
<dbReference type="Proteomes" id="UP000219897">
    <property type="component" value="Unassembled WGS sequence"/>
</dbReference>
<dbReference type="PROSITE" id="PS51409">
    <property type="entry name" value="ARGINASE_2"/>
    <property type="match status" value="1"/>
</dbReference>
<gene>
    <name evidence="4" type="ORF">CN495_14290</name>
    <name evidence="5" type="ORF">COJ15_25300</name>
</gene>
<evidence type="ECO:0000313" key="6">
    <source>
        <dbReference type="Proteomes" id="UP000219897"/>
    </source>
</evidence>
<dbReference type="GO" id="GO:0008783">
    <property type="term" value="F:agmatinase activity"/>
    <property type="evidence" value="ECO:0007669"/>
    <property type="project" value="TreeGrafter"/>
</dbReference>
<protein>
    <recommendedName>
        <fullName evidence="8">Agmatinase</fullName>
    </recommendedName>
</protein>
<dbReference type="EMBL" id="NUVX01000050">
    <property type="protein sequence ID" value="PFJ35256.1"/>
    <property type="molecule type" value="Genomic_DNA"/>
</dbReference>
<evidence type="ECO:0000313" key="5">
    <source>
        <dbReference type="EMBL" id="PFJ35256.1"/>
    </source>
</evidence>
<evidence type="ECO:0000313" key="4">
    <source>
        <dbReference type="EMBL" id="PER53034.1"/>
    </source>
</evidence>
<evidence type="ECO:0000313" key="7">
    <source>
        <dbReference type="Proteomes" id="UP000224003"/>
    </source>
</evidence>
<dbReference type="EMBL" id="NTYF01000047">
    <property type="protein sequence ID" value="PER53034.1"/>
    <property type="molecule type" value="Genomic_DNA"/>
</dbReference>
<name>A0A9X6WJP4_BACTU</name>
<reference evidence="5 7" key="2">
    <citation type="submission" date="2017-09" db="EMBL/GenBank/DDBJ databases">
        <title>Large-scale bioinformatics analysis of Bacillus genomes uncovers conserved roles of natural products in bacterial physiology.</title>
        <authorList>
            <consortium name="Agbiome Team Llc"/>
            <person name="Bleich R.M."/>
            <person name="Grubbs K.J."/>
            <person name="Santa Maria K.C."/>
            <person name="Allen S.E."/>
            <person name="Farag S."/>
            <person name="Shank E.A."/>
            <person name="Bowers A."/>
        </authorList>
    </citation>
    <scope>NUCLEOTIDE SEQUENCE [LARGE SCALE GENOMIC DNA]</scope>
    <source>
        <strain evidence="5 7">AFS085496</strain>
    </source>
</reference>
<dbReference type="PANTHER" id="PTHR11358:SF26">
    <property type="entry name" value="GUANIDINO ACID HYDROLASE, MITOCHONDRIAL"/>
    <property type="match status" value="1"/>
</dbReference>
<dbReference type="GO" id="GO:0033389">
    <property type="term" value="P:putrescine biosynthetic process from arginine, via agmatine"/>
    <property type="evidence" value="ECO:0007669"/>
    <property type="project" value="TreeGrafter"/>
</dbReference>
<dbReference type="Gene3D" id="3.40.800.10">
    <property type="entry name" value="Ureohydrolase domain"/>
    <property type="match status" value="1"/>
</dbReference>
<comment type="caution">
    <text evidence="5">The sequence shown here is derived from an EMBL/GenBank/DDBJ whole genome shotgun (WGS) entry which is preliminary data.</text>
</comment>
<evidence type="ECO:0000256" key="2">
    <source>
        <dbReference type="ARBA" id="ARBA00022801"/>
    </source>
</evidence>
<dbReference type="Proteomes" id="UP000224003">
    <property type="component" value="Unassembled WGS sequence"/>
</dbReference>
<evidence type="ECO:0000256" key="1">
    <source>
        <dbReference type="ARBA" id="ARBA00022723"/>
    </source>
</evidence>
<dbReference type="InterPro" id="IPR023696">
    <property type="entry name" value="Ureohydrolase_dom_sf"/>
</dbReference>
<keyword evidence="1" id="KW-0479">Metal-binding</keyword>
<sequence length="406" mass="46103">MNKYYRVKKSLIIKEELNYLTLWDSKEGWEINVEQSSLECIRAFYLPITRDAAHKLLLNRFDLTSELLDSMINSLLEQGIIEEFTPEAETFRGGKGGMFNSEVVTLSECMNGTWCNIAFIGMPYDLNVTYRPGCRFAPRYLRKVSGAVYQHNSRSLCGVYDPIKGKRIFENVTMADIGDIQSIVFARNGKEFDALEETVFRLVNHNVFPVTIGGDHSITLPCLKGIVRAKKIGVIQLDAHSDFGLNKLDNWRDSVHHGNFIDAVLEEEGIEEVIQVGIRQLVENQLTHEKVKQWPGKSILNNLNEFGDVLNKELQYYITLDVDVFDSAVIKSTGTPLPGGFSYDEMIEILEFIVGQVEVIGLDIVELLPEESETEGITISRIIINILSNIMERKYEYLSRNTTVVN</sequence>
<dbReference type="RefSeq" id="WP_061667118.1">
    <property type="nucleotide sequence ID" value="NZ_JAIUXV010000006.1"/>
</dbReference>
<comment type="similarity">
    <text evidence="3">Belongs to the arginase family.</text>
</comment>
<reference evidence="4 6" key="1">
    <citation type="submission" date="2017-09" db="EMBL/GenBank/DDBJ databases">
        <title>Large-scale bioinformatics analysis of Bacillus genomes uncovers conserved roles of natural products in bacterial physiology.</title>
        <authorList>
            <consortium name="Agbiome Team Llc"/>
            <person name="Bleich R.M."/>
            <person name="Kirk G.J."/>
            <person name="Santa Maria K.C."/>
            <person name="Allen S.E."/>
            <person name="Farag S."/>
            <person name="Shank E.A."/>
            <person name="Bowers A."/>
        </authorList>
    </citation>
    <scope>NUCLEOTIDE SEQUENCE [LARGE SCALE GENOMIC DNA]</scope>
    <source>
        <strain evidence="4 6">AFS005140</strain>
    </source>
</reference>
<dbReference type="AlphaFoldDB" id="A0A9X6WJP4"/>
<accession>A0A9X6WJP4</accession>
<evidence type="ECO:0008006" key="8">
    <source>
        <dbReference type="Google" id="ProtNLM"/>
    </source>
</evidence>
<dbReference type="InterPro" id="IPR006035">
    <property type="entry name" value="Ureohydrolase"/>
</dbReference>